<evidence type="ECO:0000313" key="2">
    <source>
        <dbReference type="Proteomes" id="UP000037507"/>
    </source>
</evidence>
<dbReference type="RefSeq" id="WP_053172574.1">
    <property type="nucleotide sequence ID" value="NZ_LFYT02000047.1"/>
</dbReference>
<dbReference type="EMBL" id="LFYT02000047">
    <property type="protein sequence ID" value="PVE40971.1"/>
    <property type="molecule type" value="Genomic_DNA"/>
</dbReference>
<comment type="caution">
    <text evidence="1">The sequence shown here is derived from an EMBL/GenBank/DDBJ whole genome shotgun (WGS) entry which is preliminary data.</text>
</comment>
<evidence type="ECO:0000313" key="1">
    <source>
        <dbReference type="EMBL" id="PVE40971.1"/>
    </source>
</evidence>
<reference evidence="1" key="1">
    <citation type="submission" date="2017-04" db="EMBL/GenBank/DDBJ databases">
        <title>Unexpected and diverse lifestyles within the genus Limnohabitans.</title>
        <authorList>
            <person name="Kasalicky V."/>
            <person name="Mehrshad M."/>
            <person name="Andrei S.-A."/>
            <person name="Salcher M."/>
            <person name="Kratochvilova H."/>
            <person name="Simek K."/>
            <person name="Ghai R."/>
        </authorList>
    </citation>
    <scope>NUCLEOTIDE SEQUENCE [LARGE SCALE GENOMIC DNA]</scope>
    <source>
        <strain evidence="1">II-D5</strain>
    </source>
</reference>
<dbReference type="Gene3D" id="3.30.450.40">
    <property type="match status" value="1"/>
</dbReference>
<dbReference type="STRING" id="1293045.H663_09815"/>
<organism evidence="1 2">
    <name type="scientific">Limnohabitans planktonicus II-D5</name>
    <dbReference type="NCBI Taxonomy" id="1293045"/>
    <lineage>
        <taxon>Bacteria</taxon>
        <taxon>Pseudomonadati</taxon>
        <taxon>Pseudomonadota</taxon>
        <taxon>Betaproteobacteria</taxon>
        <taxon>Burkholderiales</taxon>
        <taxon>Comamonadaceae</taxon>
        <taxon>Limnohabitans</taxon>
    </lineage>
</organism>
<name>A0A2T7U8K5_9BURK</name>
<gene>
    <name evidence="1" type="ORF">H663_019655</name>
</gene>
<proteinExistence type="predicted"/>
<protein>
    <submittedName>
        <fullName evidence="1">GAF domain-containing protein</fullName>
    </submittedName>
</protein>
<dbReference type="InterPro" id="IPR029016">
    <property type="entry name" value="GAF-like_dom_sf"/>
</dbReference>
<dbReference type="SUPFAM" id="SSF55781">
    <property type="entry name" value="GAF domain-like"/>
    <property type="match status" value="1"/>
</dbReference>
<dbReference type="Proteomes" id="UP000037507">
    <property type="component" value="Unassembled WGS sequence"/>
</dbReference>
<accession>A0A2T7U8K5</accession>
<keyword evidence="2" id="KW-1185">Reference proteome</keyword>
<dbReference type="AlphaFoldDB" id="A0A2T7U8K5"/>
<sequence length="177" mass="18943">MSSIWWLSLGCLLVALGVGAGLRRSAVHMQLQAAAENRRRWLALRDALQAMPQLPDVGAMVDAVKDAVAQTTCFRAHLLLSEQDHITEDQVTAAPFCVEPYLATMAMRQRQRVSSAALAPLGWGCAYIPLCAGNQVRGVLVLAMPEAGPWRPEDLACCDILAQSLGACMSAATALKA</sequence>